<proteinExistence type="predicted"/>
<reference evidence="1" key="1">
    <citation type="submission" date="2018-05" db="EMBL/GenBank/DDBJ databases">
        <title>Draft genome of Mucuna pruriens seed.</title>
        <authorList>
            <person name="Nnadi N.E."/>
            <person name="Vos R."/>
            <person name="Hasami M.H."/>
            <person name="Devisetty U.K."/>
            <person name="Aguiy J.C."/>
        </authorList>
    </citation>
    <scope>NUCLEOTIDE SEQUENCE [LARGE SCALE GENOMIC DNA]</scope>
    <source>
        <strain evidence="1">JCA_2017</strain>
    </source>
</reference>
<dbReference type="PANTHER" id="PTHR24559">
    <property type="entry name" value="TRANSPOSON TY3-I GAG-POL POLYPROTEIN"/>
    <property type="match status" value="1"/>
</dbReference>
<dbReference type="EMBL" id="QJKJ01000897">
    <property type="protein sequence ID" value="RDY10172.1"/>
    <property type="molecule type" value="Genomic_DNA"/>
</dbReference>
<comment type="caution">
    <text evidence="1">The sequence shown here is derived from an EMBL/GenBank/DDBJ whole genome shotgun (WGS) entry which is preliminary data.</text>
</comment>
<evidence type="ECO:0000313" key="2">
    <source>
        <dbReference type="Proteomes" id="UP000257109"/>
    </source>
</evidence>
<dbReference type="InterPro" id="IPR053134">
    <property type="entry name" value="RNA-dir_DNA_polymerase"/>
</dbReference>
<protein>
    <submittedName>
        <fullName evidence="1">Uncharacterized protein</fullName>
    </submittedName>
</protein>
<gene>
    <name evidence="1" type="ORF">CR513_05347</name>
</gene>
<dbReference type="Proteomes" id="UP000257109">
    <property type="component" value="Unassembled WGS sequence"/>
</dbReference>
<feature type="non-terminal residue" evidence="1">
    <location>
        <position position="1"/>
    </location>
</feature>
<sequence>MLWREYSCIRGQQGRHITPDEQSQVHFLELNPRFDREDARLQPNKDLKEIQVGSEPHQWTKIGASLDPGVEEEKPSGIWRMCTNYKNLNKACPNDPHPLPSIDAPVDGASGFGLLSFMNAYSGYN</sequence>
<organism evidence="1 2">
    <name type="scientific">Mucuna pruriens</name>
    <name type="common">Velvet bean</name>
    <name type="synonym">Dolichos pruriens</name>
    <dbReference type="NCBI Taxonomy" id="157652"/>
    <lineage>
        <taxon>Eukaryota</taxon>
        <taxon>Viridiplantae</taxon>
        <taxon>Streptophyta</taxon>
        <taxon>Embryophyta</taxon>
        <taxon>Tracheophyta</taxon>
        <taxon>Spermatophyta</taxon>
        <taxon>Magnoliopsida</taxon>
        <taxon>eudicotyledons</taxon>
        <taxon>Gunneridae</taxon>
        <taxon>Pentapetalae</taxon>
        <taxon>rosids</taxon>
        <taxon>fabids</taxon>
        <taxon>Fabales</taxon>
        <taxon>Fabaceae</taxon>
        <taxon>Papilionoideae</taxon>
        <taxon>50 kb inversion clade</taxon>
        <taxon>NPAAA clade</taxon>
        <taxon>indigoferoid/millettioid clade</taxon>
        <taxon>Phaseoleae</taxon>
        <taxon>Mucuna</taxon>
    </lineage>
</organism>
<accession>A0A371I558</accession>
<name>A0A371I558_MUCPR</name>
<dbReference type="SUPFAM" id="SSF56672">
    <property type="entry name" value="DNA/RNA polymerases"/>
    <property type="match status" value="1"/>
</dbReference>
<evidence type="ECO:0000313" key="1">
    <source>
        <dbReference type="EMBL" id="RDY10172.1"/>
    </source>
</evidence>
<dbReference type="InterPro" id="IPR043128">
    <property type="entry name" value="Rev_trsase/Diguanyl_cyclase"/>
</dbReference>
<keyword evidence="2" id="KW-1185">Reference proteome</keyword>
<dbReference type="Gene3D" id="3.30.70.270">
    <property type="match status" value="1"/>
</dbReference>
<dbReference type="AlphaFoldDB" id="A0A371I558"/>
<dbReference type="OrthoDB" id="1928766at2759"/>
<dbReference type="PANTHER" id="PTHR24559:SF444">
    <property type="entry name" value="REVERSE TRANSCRIPTASE DOMAIN-CONTAINING PROTEIN"/>
    <property type="match status" value="1"/>
</dbReference>
<dbReference type="InterPro" id="IPR043502">
    <property type="entry name" value="DNA/RNA_pol_sf"/>
</dbReference>